<protein>
    <submittedName>
        <fullName evidence="9">CDP-diacylglycerol--serine O-phosphatidyltransferase</fullName>
        <ecNumber evidence="9">2.7.8.8</ecNumber>
    </submittedName>
</protein>
<evidence type="ECO:0000256" key="2">
    <source>
        <dbReference type="ARBA" id="ARBA00022516"/>
    </source>
</evidence>
<gene>
    <name evidence="9" type="primary">pssA</name>
    <name evidence="9" type="ORF">AB0763_12465</name>
</gene>
<dbReference type="CDD" id="cd09136">
    <property type="entry name" value="PLDc_PSS_G_neg_2"/>
    <property type="match status" value="1"/>
</dbReference>
<dbReference type="SMART" id="SM00155">
    <property type="entry name" value="PLDc"/>
    <property type="match status" value="2"/>
</dbReference>
<evidence type="ECO:0000256" key="1">
    <source>
        <dbReference type="ARBA" id="ARBA00010682"/>
    </source>
</evidence>
<dbReference type="EC" id="2.7.8.8" evidence="9"/>
<dbReference type="KEGG" id="vih:AB0763_12465"/>
<dbReference type="AlphaFoldDB" id="A0AB39HDS9"/>
<dbReference type="NCBIfam" id="NF006946">
    <property type="entry name" value="PRK09428.1"/>
    <property type="match status" value="1"/>
</dbReference>
<evidence type="ECO:0000256" key="3">
    <source>
        <dbReference type="ARBA" id="ARBA00022679"/>
    </source>
</evidence>
<dbReference type="InterPro" id="IPR001736">
    <property type="entry name" value="PLipase_D/transphosphatidylase"/>
</dbReference>
<keyword evidence="6" id="KW-0594">Phospholipid biosynthesis</keyword>
<keyword evidence="3 9" id="KW-0808">Transferase</keyword>
<dbReference type="Pfam" id="PF13091">
    <property type="entry name" value="PLDc_2"/>
    <property type="match status" value="2"/>
</dbReference>
<dbReference type="PANTHER" id="PTHR12586">
    <property type="entry name" value="CDP-DIACYLGLYCEROL--SERINE O-PHOSPHATIDYLTRANSFERASE"/>
    <property type="match status" value="1"/>
</dbReference>
<dbReference type="PIRSF" id="PIRSF000850">
    <property type="entry name" value="Phospholipase_D_PSS"/>
    <property type="match status" value="1"/>
</dbReference>
<feature type="domain" description="PLD phosphodiesterase" evidence="8">
    <location>
        <begin position="347"/>
        <end position="374"/>
    </location>
</feature>
<evidence type="ECO:0000256" key="6">
    <source>
        <dbReference type="ARBA" id="ARBA00023209"/>
    </source>
</evidence>
<dbReference type="PROSITE" id="PS50035">
    <property type="entry name" value="PLD"/>
    <property type="match status" value="1"/>
</dbReference>
<sequence>MMVNSNPLQSLPSLAVKAQDVTILHSAKEYRQTLLNLIQQAKSRIYLVALYLEDDEAGREILEALYTAKLANPELDIKLCVDWHRAQRGLIGASQSEGNAAMYKRFAEHYNAHIPVYGIPVRGKEVFGVLHLKGFIFDDTVLYSGASMNNVYLHHKDKYRFDRYHLFHHQGLADCMVNFIEQQMLAHPAVNDLASPVKPHTRDLKAEIRQFRGQLSRARYQFEPQEAQQGQMAITPLVGLGKRRNELNIRIIQLIASAKEEVFICTPYFNFPRAVSRAIRRALKRGVKVSIVVGDKTANDFYISPQDEFKTIGGLPYLYELNLRKFAKANEAHIAARRLCLHLWKHDHNSFHLKGMWVDKQYMLITGNNFNPRAWSLDLENGLLINDTTQSMTPMFEDEVSNILHHTKLICTYKQFEKIDHYPVPAQRLIRKILRVKADRVLKRIL</sequence>
<evidence type="ECO:0000259" key="8">
    <source>
        <dbReference type="PROSITE" id="PS50035"/>
    </source>
</evidence>
<dbReference type="InterPro" id="IPR025202">
    <property type="entry name" value="PLD-like_dom"/>
</dbReference>
<evidence type="ECO:0000256" key="4">
    <source>
        <dbReference type="ARBA" id="ARBA00022737"/>
    </source>
</evidence>
<keyword evidence="4" id="KW-0677">Repeat</keyword>
<comment type="similarity">
    <text evidence="1">Belongs to the CDP-alcohol phosphatidyltransferase class-II family.</text>
</comment>
<dbReference type="RefSeq" id="WP_306102430.1">
    <property type="nucleotide sequence ID" value="NZ_CP162601.1"/>
</dbReference>
<proteinExistence type="inferred from homology"/>
<dbReference type="GO" id="GO:0005829">
    <property type="term" value="C:cytosol"/>
    <property type="evidence" value="ECO:0007669"/>
    <property type="project" value="TreeGrafter"/>
</dbReference>
<keyword evidence="2" id="KW-0444">Lipid biosynthesis</keyword>
<evidence type="ECO:0000313" key="9">
    <source>
        <dbReference type="EMBL" id="XDK24959.1"/>
    </source>
</evidence>
<reference evidence="9" key="1">
    <citation type="submission" date="2024-07" db="EMBL/GenBank/DDBJ databases">
        <title>Genome Analysis of a Potential Novel Vibrio Species Secreting pH- and Thermo-stable Alginate Lyase and its Application in Producing Alginate Oligosaccharides.</title>
        <authorList>
            <person name="Huang H."/>
            <person name="Bao K."/>
        </authorList>
    </citation>
    <scope>NUCLEOTIDE SEQUENCE</scope>
    <source>
        <strain evidence="9">HB236076</strain>
    </source>
</reference>
<dbReference type="GO" id="GO:0008444">
    <property type="term" value="F:CDP-diacylglycerol-glycerol-3-phosphate 3-phosphatidyltransferase activity"/>
    <property type="evidence" value="ECO:0007669"/>
    <property type="project" value="InterPro"/>
</dbReference>
<dbReference type="Gene3D" id="3.30.870.10">
    <property type="entry name" value="Endonuclease Chain A"/>
    <property type="match status" value="2"/>
</dbReference>
<dbReference type="PANTHER" id="PTHR12586:SF1">
    <property type="entry name" value="CDP-DIACYLGLYCEROL--GLYCEROL-3-PHOSPHATE 3-PHOSPHATIDYLTRANSFERASE, MITOCHONDRIAL"/>
    <property type="match status" value="1"/>
</dbReference>
<organism evidence="9">
    <name type="scientific">Vibrio sp. HB236076</name>
    <dbReference type="NCBI Taxonomy" id="3232307"/>
    <lineage>
        <taxon>Bacteria</taxon>
        <taxon>Pseudomonadati</taxon>
        <taxon>Pseudomonadota</taxon>
        <taxon>Gammaproteobacteria</taxon>
        <taxon>Vibrionales</taxon>
        <taxon>Vibrionaceae</taxon>
        <taxon>Vibrio</taxon>
    </lineage>
</organism>
<dbReference type="GO" id="GO:0032049">
    <property type="term" value="P:cardiolipin biosynthetic process"/>
    <property type="evidence" value="ECO:0007669"/>
    <property type="project" value="InterPro"/>
</dbReference>
<evidence type="ECO:0000256" key="5">
    <source>
        <dbReference type="ARBA" id="ARBA00023098"/>
    </source>
</evidence>
<dbReference type="CDD" id="cd09134">
    <property type="entry name" value="PLDc_PSS_G_neg_1"/>
    <property type="match status" value="1"/>
</dbReference>
<evidence type="ECO:0000256" key="7">
    <source>
        <dbReference type="ARBA" id="ARBA00023264"/>
    </source>
</evidence>
<dbReference type="EMBL" id="CP162601">
    <property type="protein sequence ID" value="XDK24959.1"/>
    <property type="molecule type" value="Genomic_DNA"/>
</dbReference>
<keyword evidence="5" id="KW-0443">Lipid metabolism</keyword>
<keyword evidence="7" id="KW-1208">Phospholipid metabolism</keyword>
<dbReference type="SUPFAM" id="SSF56024">
    <property type="entry name" value="Phospholipase D/nuclease"/>
    <property type="match status" value="2"/>
</dbReference>
<dbReference type="GO" id="GO:0003882">
    <property type="term" value="F:CDP-diacylglycerol-serine O-phosphatidyltransferase activity"/>
    <property type="evidence" value="ECO:0007669"/>
    <property type="project" value="UniProtKB-EC"/>
</dbReference>
<name>A0AB39HDS9_9VIBR</name>
<accession>A0AB39HDS9</accession>
<dbReference type="InterPro" id="IPR016270">
    <property type="entry name" value="PGS1"/>
</dbReference>